<comment type="caution">
    <text evidence="6">The sequence shown here is derived from an EMBL/GenBank/DDBJ whole genome shotgun (WGS) entry which is preliminary data.</text>
</comment>
<feature type="compositionally biased region" description="Basic residues" evidence="4">
    <location>
        <begin position="342"/>
        <end position="351"/>
    </location>
</feature>
<feature type="domain" description="SH3" evidence="5">
    <location>
        <begin position="612"/>
        <end position="671"/>
    </location>
</feature>
<evidence type="ECO:0000313" key="7">
    <source>
        <dbReference type="Proteomes" id="UP001374579"/>
    </source>
</evidence>
<dbReference type="InterPro" id="IPR055093">
    <property type="entry name" value="EPS8_2nd"/>
</dbReference>
<feature type="compositionally biased region" description="Pro residues" evidence="4">
    <location>
        <begin position="585"/>
        <end position="595"/>
    </location>
</feature>
<dbReference type="Gene3D" id="1.10.150.50">
    <property type="entry name" value="Transcription Factor, Ets-1"/>
    <property type="match status" value="1"/>
</dbReference>
<evidence type="ECO:0000313" key="6">
    <source>
        <dbReference type="EMBL" id="KAK7098896.1"/>
    </source>
</evidence>
<keyword evidence="2 3" id="KW-0728">SH3 domain</keyword>
<dbReference type="PANTHER" id="PTHR12287:SF23">
    <property type="entry name" value="AROUSER, ISOFORM A-RELATED"/>
    <property type="match status" value="1"/>
</dbReference>
<dbReference type="GO" id="GO:0035023">
    <property type="term" value="P:regulation of Rho protein signal transduction"/>
    <property type="evidence" value="ECO:0007669"/>
    <property type="project" value="TreeGrafter"/>
</dbReference>
<dbReference type="InterPro" id="IPR001452">
    <property type="entry name" value="SH3_domain"/>
</dbReference>
<dbReference type="GO" id="GO:0005886">
    <property type="term" value="C:plasma membrane"/>
    <property type="evidence" value="ECO:0007669"/>
    <property type="project" value="TreeGrafter"/>
</dbReference>
<feature type="region of interest" description="Disordered" evidence="4">
    <location>
        <begin position="901"/>
        <end position="942"/>
    </location>
</feature>
<dbReference type="Proteomes" id="UP001374579">
    <property type="component" value="Unassembled WGS sequence"/>
</dbReference>
<dbReference type="InterPro" id="IPR039801">
    <property type="entry name" value="EPS8-like"/>
</dbReference>
<dbReference type="SUPFAM" id="SSF50729">
    <property type="entry name" value="PH domain-like"/>
    <property type="match status" value="1"/>
</dbReference>
<dbReference type="InterPro" id="IPR036028">
    <property type="entry name" value="SH3-like_dom_sf"/>
</dbReference>
<dbReference type="GO" id="GO:0003779">
    <property type="term" value="F:actin binding"/>
    <property type="evidence" value="ECO:0007669"/>
    <property type="project" value="TreeGrafter"/>
</dbReference>
<accession>A0AAN9G868</accession>
<dbReference type="GO" id="GO:0007266">
    <property type="term" value="P:Rho protein signal transduction"/>
    <property type="evidence" value="ECO:0007669"/>
    <property type="project" value="TreeGrafter"/>
</dbReference>
<feature type="region of interest" description="Disordered" evidence="4">
    <location>
        <begin position="574"/>
        <end position="598"/>
    </location>
</feature>
<dbReference type="InterPro" id="IPR011993">
    <property type="entry name" value="PH-like_dom_sf"/>
</dbReference>
<dbReference type="SMART" id="SM00326">
    <property type="entry name" value="SH3"/>
    <property type="match status" value="1"/>
</dbReference>
<keyword evidence="7" id="KW-1185">Reference proteome</keyword>
<feature type="region of interest" description="Disordered" evidence="4">
    <location>
        <begin position="38"/>
        <end position="65"/>
    </location>
</feature>
<sequence length="967" mass="109622">MPGLNPGEMTDYGRYAGPDHGYTNGHFNDHYSSRDDAYREDMRGDEDPYRRQVRNGNGRAAYDRFNDPLADQSSLSDFNSSEPAFELDHLATFAAGTARKGKMNVEDGLRKLRQMENTTGIWTMRCILLVERRFIVILDKNSGEELERFPVHHLHEPTAIFKNDRREIYNNLILFTVMDESNKKDAQADMHIFQSVRTPAQNIVDEIFAAKRGTARISGGGYKIPPPPSGPAPEPPGTGRDPYDFGGFRETIEQRQYSQFNVSQYGASQFNNGGNFLGGAQRTSMMARPSYLPYREREDEVGSNELLERDVQLLNHCFDDIEKFVARLQQAAEAYKELERRRRERGAKGKKVASGDGMLGQRARPPPANDFIDIFQKFKLSFNLLAKLKAHIHDPNAPELVHFLFTPLSLIYEASRDPIHGNMNLGEQAVAPVLTQDAKQLLLNCLTSKEIELWQALGKNWTTSKDEWKGHCPAYVPKFYDGWQPAPTLVDEPTTSRSNFQAPMDPPHMQSRVIQHEVQQNYVPVRPMPFPDEDPYNHRERIPDYQRERIHDFERAPTPTRNMGMQNNSSAAYNHYEEKSRPRAPEPVQPSPPQQRPIIDDNSAYLEELRRTGGSIYIVNHDRQGKNSKELSVHKGDVLQVLDNNRNWWKVRNYKGETGYCPYTILRAADATDNGRDGGSALNTSAEQAAGHSRKTSSRDTSTLSEPPLEVRRKESREGPPSSRFEEIRIPPLGMGEEEEEERHAFRPVEPAALYANKGAFGMRKNQPQDDLHNELRTKMGIGALQRRGGGLEMHHNPENTSFESHGSGGAMGQQFYITADSSQHDVTAWLEMKGFTTLCVQMLKGYTGRDMFALHRHEMEQLLGHEEATRLEGQVTLQKKMTGYKTQSAAELNAIFHKRRARTDQQGAQLGQPPGFRPLSPSNSYDGQDSDSDNDDRHLADTGKTLRDLLIRQRQKISGAGVFDQQ</sequence>
<dbReference type="SUPFAM" id="SSF50044">
    <property type="entry name" value="SH3-domain"/>
    <property type="match status" value="1"/>
</dbReference>
<dbReference type="EMBL" id="JBAMIC010000012">
    <property type="protein sequence ID" value="KAK7098896.1"/>
    <property type="molecule type" value="Genomic_DNA"/>
</dbReference>
<evidence type="ECO:0000256" key="4">
    <source>
        <dbReference type="SAM" id="MobiDB-lite"/>
    </source>
</evidence>
<evidence type="ECO:0000256" key="3">
    <source>
        <dbReference type="PROSITE-ProRule" id="PRU00192"/>
    </source>
</evidence>
<feature type="compositionally biased region" description="Basic and acidic residues" evidence="4">
    <location>
        <begin position="38"/>
        <end position="50"/>
    </location>
</feature>
<dbReference type="Pfam" id="PF08416">
    <property type="entry name" value="PTB"/>
    <property type="match status" value="1"/>
</dbReference>
<dbReference type="InterPro" id="IPR013625">
    <property type="entry name" value="PTB"/>
</dbReference>
<dbReference type="PANTHER" id="PTHR12287">
    <property type="entry name" value="EPIDERMAL GROWTH FACTOR RECEPTOR KINASE SUBSTRATE EPS8-RELATED PROTEIN"/>
    <property type="match status" value="1"/>
</dbReference>
<name>A0AAN9G868_9CAEN</name>
<protein>
    <recommendedName>
        <fullName evidence="5">SH3 domain-containing protein</fullName>
    </recommendedName>
</protein>
<feature type="region of interest" description="Disordered" evidence="4">
    <location>
        <begin position="340"/>
        <end position="362"/>
    </location>
</feature>
<evidence type="ECO:0000256" key="2">
    <source>
        <dbReference type="ARBA" id="ARBA00022443"/>
    </source>
</evidence>
<feature type="compositionally biased region" description="Pro residues" evidence="4">
    <location>
        <begin position="224"/>
        <end position="236"/>
    </location>
</feature>
<gene>
    <name evidence="6" type="ORF">V1264_003113</name>
</gene>
<feature type="compositionally biased region" description="Basic and acidic residues" evidence="4">
    <location>
        <begin position="709"/>
        <end position="728"/>
    </location>
</feature>
<dbReference type="Gene3D" id="2.30.30.40">
    <property type="entry name" value="SH3 Domains"/>
    <property type="match status" value="1"/>
</dbReference>
<proteinExistence type="inferred from homology"/>
<feature type="region of interest" description="Disordered" evidence="4">
    <location>
        <begin position="672"/>
        <end position="728"/>
    </location>
</feature>
<dbReference type="PROSITE" id="PS50002">
    <property type="entry name" value="SH3"/>
    <property type="match status" value="1"/>
</dbReference>
<dbReference type="Pfam" id="PF22975">
    <property type="entry name" value="EPS8_2nd"/>
    <property type="match status" value="1"/>
</dbReference>
<feature type="compositionally biased region" description="Basic and acidic residues" evidence="4">
    <location>
        <begin position="575"/>
        <end position="584"/>
    </location>
</feature>
<organism evidence="6 7">
    <name type="scientific">Littorina saxatilis</name>
    <dbReference type="NCBI Taxonomy" id="31220"/>
    <lineage>
        <taxon>Eukaryota</taxon>
        <taxon>Metazoa</taxon>
        <taxon>Spiralia</taxon>
        <taxon>Lophotrochozoa</taxon>
        <taxon>Mollusca</taxon>
        <taxon>Gastropoda</taxon>
        <taxon>Caenogastropoda</taxon>
        <taxon>Littorinimorpha</taxon>
        <taxon>Littorinoidea</taxon>
        <taxon>Littorinidae</taxon>
        <taxon>Littorina</taxon>
    </lineage>
</organism>
<dbReference type="InterPro" id="IPR013761">
    <property type="entry name" value="SAM/pointed_sf"/>
</dbReference>
<evidence type="ECO:0000259" key="5">
    <source>
        <dbReference type="PROSITE" id="PS50002"/>
    </source>
</evidence>
<comment type="similarity">
    <text evidence="1">Belongs to the EPS8 family.</text>
</comment>
<feature type="region of interest" description="Disordered" evidence="4">
    <location>
        <begin position="218"/>
        <end position="242"/>
    </location>
</feature>
<dbReference type="Gene3D" id="2.30.29.30">
    <property type="entry name" value="Pleckstrin-homology domain (PH domain)/Phosphotyrosine-binding domain (PTB)"/>
    <property type="match status" value="1"/>
</dbReference>
<evidence type="ECO:0000256" key="1">
    <source>
        <dbReference type="ARBA" id="ARBA00006197"/>
    </source>
</evidence>
<dbReference type="AlphaFoldDB" id="A0AAN9G868"/>
<dbReference type="InterPro" id="IPR041418">
    <property type="entry name" value="SAM_3"/>
</dbReference>
<reference evidence="6 7" key="1">
    <citation type="submission" date="2024-02" db="EMBL/GenBank/DDBJ databases">
        <title>Chromosome-scale genome assembly of the rough periwinkle Littorina saxatilis.</title>
        <authorList>
            <person name="De Jode A."/>
            <person name="Faria R."/>
            <person name="Formenti G."/>
            <person name="Sims Y."/>
            <person name="Smith T.P."/>
            <person name="Tracey A."/>
            <person name="Wood J.M.D."/>
            <person name="Zagrodzka Z.B."/>
            <person name="Johannesson K."/>
            <person name="Butlin R.K."/>
            <person name="Leder E.H."/>
        </authorList>
    </citation>
    <scope>NUCLEOTIDE SEQUENCE [LARGE SCALE GENOMIC DNA]</scope>
    <source>
        <strain evidence="6">Snail1</strain>
        <tissue evidence="6">Muscle</tissue>
    </source>
</reference>
<dbReference type="Pfam" id="PF00018">
    <property type="entry name" value="SH3_1"/>
    <property type="match status" value="1"/>
</dbReference>
<dbReference type="Pfam" id="PF18016">
    <property type="entry name" value="SAM_3"/>
    <property type="match status" value="1"/>
</dbReference>